<dbReference type="Gene3D" id="3.40.50.11310">
    <property type="entry name" value="Bacterial phosphonate metabolism protein PhnH"/>
    <property type="match status" value="1"/>
</dbReference>
<dbReference type="NCBIfam" id="TIGR03292">
    <property type="entry name" value="PhnH_redo"/>
    <property type="match status" value="1"/>
</dbReference>
<dbReference type="InterPro" id="IPR008772">
    <property type="entry name" value="Phosphonate_metab_PhnH"/>
</dbReference>
<dbReference type="InterPro" id="IPR038058">
    <property type="entry name" value="PhnH-like_sp"/>
</dbReference>
<protein>
    <submittedName>
        <fullName evidence="1">Alpha-D-ribose 1-methylphosphonate 5-triphosphate synthase subunit PhnH</fullName>
        <ecNumber evidence="1">2.7.8.37</ecNumber>
    </submittedName>
</protein>
<keyword evidence="1" id="KW-0808">Transferase</keyword>
<keyword evidence="2" id="KW-1185">Reference proteome</keyword>
<dbReference type="Proteomes" id="UP000575083">
    <property type="component" value="Unassembled WGS sequence"/>
</dbReference>
<sequence>MSTAPTTPEARLSTLGAGFSSEALGSQGVFRAVLQALSQPGSPVAVVHDAEVPATGHAASAAVLLALLDSECTLWLSPTLAASQAGTWLRFHTGCVLVDAPAQARFAWVGAGDALPALDRLACGSDEYPDQSATCVVDVQVLAPAVEGAGAWRLTGPGIPSAQHLRVAGLPEDFERQWAANHGAFPRGVDLVLATATHIAGLPRTTCIDPATVEA</sequence>
<gene>
    <name evidence="1" type="ORF">HNP48_003450</name>
</gene>
<evidence type="ECO:0000313" key="2">
    <source>
        <dbReference type="Proteomes" id="UP000575083"/>
    </source>
</evidence>
<dbReference type="EC" id="2.7.8.37" evidence="1"/>
<dbReference type="SUPFAM" id="SSF159709">
    <property type="entry name" value="PhnH-like"/>
    <property type="match status" value="1"/>
</dbReference>
<dbReference type="AlphaFoldDB" id="A0A7X0UAD0"/>
<evidence type="ECO:0000313" key="1">
    <source>
        <dbReference type="EMBL" id="MBB6560774.1"/>
    </source>
</evidence>
<dbReference type="PIRSF" id="PIRSF020680">
    <property type="entry name" value="PhnH"/>
    <property type="match status" value="1"/>
</dbReference>
<dbReference type="GO" id="GO:0019634">
    <property type="term" value="P:organic phosphonate metabolic process"/>
    <property type="evidence" value="ECO:0007669"/>
    <property type="project" value="InterPro"/>
</dbReference>
<proteinExistence type="predicted"/>
<accession>A0A7X0UAD0</accession>
<name>A0A7X0UAD0_9BURK</name>
<organism evidence="1 2">
    <name type="scientific">Acidovorax soli</name>
    <dbReference type="NCBI Taxonomy" id="592050"/>
    <lineage>
        <taxon>Bacteria</taxon>
        <taxon>Pseudomonadati</taxon>
        <taxon>Pseudomonadota</taxon>
        <taxon>Betaproteobacteria</taxon>
        <taxon>Burkholderiales</taxon>
        <taxon>Comamonadaceae</taxon>
        <taxon>Acidovorax</taxon>
    </lineage>
</organism>
<comment type="caution">
    <text evidence="1">The sequence shown here is derived from an EMBL/GenBank/DDBJ whole genome shotgun (WGS) entry which is preliminary data.</text>
</comment>
<dbReference type="Pfam" id="PF05845">
    <property type="entry name" value="PhnH"/>
    <property type="match status" value="1"/>
</dbReference>
<reference evidence="1 2" key="1">
    <citation type="submission" date="2020-08" db="EMBL/GenBank/DDBJ databases">
        <title>Functional genomics of gut bacteria from endangered species of beetles.</title>
        <authorList>
            <person name="Carlos-Shanley C."/>
        </authorList>
    </citation>
    <scope>NUCLEOTIDE SEQUENCE [LARGE SCALE GENOMIC DNA]</scope>
    <source>
        <strain evidence="1 2">S00198</strain>
    </source>
</reference>
<dbReference type="GO" id="GO:0061693">
    <property type="term" value="F:alpha-D-ribose 1-methylphosphonate 5-triphosphate synthase activity"/>
    <property type="evidence" value="ECO:0007669"/>
    <property type="project" value="UniProtKB-EC"/>
</dbReference>
<dbReference type="RefSeq" id="WP_184859133.1">
    <property type="nucleotide sequence ID" value="NZ_JACHLK010000006.1"/>
</dbReference>
<dbReference type="EMBL" id="JACHLK010000006">
    <property type="protein sequence ID" value="MBB6560774.1"/>
    <property type="molecule type" value="Genomic_DNA"/>
</dbReference>